<protein>
    <submittedName>
        <fullName evidence="2">Uncharacterized protein</fullName>
    </submittedName>
</protein>
<evidence type="ECO:0000313" key="2">
    <source>
        <dbReference type="EMBL" id="KAG5303826.1"/>
    </source>
</evidence>
<dbReference type="VEuPathDB" id="FungiDB:I7I52_01948"/>
<evidence type="ECO:0000256" key="1">
    <source>
        <dbReference type="SAM" id="MobiDB-lite"/>
    </source>
</evidence>
<reference evidence="2 3" key="1">
    <citation type="submission" date="2021-01" db="EMBL/GenBank/DDBJ databases">
        <title>Chromosome-level genome assembly of a human fungal pathogen reveals clustering of transcriptionally co-regulated genes.</title>
        <authorList>
            <person name="Voorhies M."/>
            <person name="Cohen S."/>
            <person name="Shea T.P."/>
            <person name="Petrus S."/>
            <person name="Munoz J.F."/>
            <person name="Poplawski S."/>
            <person name="Goldman W.E."/>
            <person name="Michael T."/>
            <person name="Cuomo C.A."/>
            <person name="Sil A."/>
            <person name="Beyhan S."/>
        </authorList>
    </citation>
    <scope>NUCLEOTIDE SEQUENCE [LARGE SCALE GENOMIC DNA]</scope>
    <source>
        <strain evidence="2 3">G184AR</strain>
    </source>
</reference>
<feature type="region of interest" description="Disordered" evidence="1">
    <location>
        <begin position="59"/>
        <end position="111"/>
    </location>
</feature>
<feature type="compositionally biased region" description="Basic and acidic residues" evidence="1">
    <location>
        <begin position="1"/>
        <end position="13"/>
    </location>
</feature>
<accession>A0A8H8D6V6</accession>
<dbReference type="Proteomes" id="UP000670092">
    <property type="component" value="Unassembled WGS sequence"/>
</dbReference>
<feature type="region of interest" description="Disordered" evidence="1">
    <location>
        <begin position="1"/>
        <end position="37"/>
    </location>
</feature>
<dbReference type="AlphaFoldDB" id="A0A8H8D6V6"/>
<name>A0A8H8D6V6_AJECA</name>
<sequence length="111" mass="12122">MPDIKKGGPENRVSRRQGWCSGATRWTRTNSSLPKTSSLFPAMEDFRLARLARPFARAAGVKPSELQRFVTTSSGAPPPRSQGRSPPRNNQSPNHCESANIHRPLSNAPSG</sequence>
<feature type="compositionally biased region" description="Polar residues" evidence="1">
    <location>
        <begin position="24"/>
        <end position="37"/>
    </location>
</feature>
<dbReference type="EMBL" id="JAEVHI010000001">
    <property type="protein sequence ID" value="KAG5303826.1"/>
    <property type="molecule type" value="Genomic_DNA"/>
</dbReference>
<comment type="caution">
    <text evidence="2">The sequence shown here is derived from an EMBL/GenBank/DDBJ whole genome shotgun (WGS) entry which is preliminary data.</text>
</comment>
<organism evidence="2 3">
    <name type="scientific">Ajellomyces capsulatus</name>
    <name type="common">Darling's disease fungus</name>
    <name type="synonym">Histoplasma capsulatum</name>
    <dbReference type="NCBI Taxonomy" id="5037"/>
    <lineage>
        <taxon>Eukaryota</taxon>
        <taxon>Fungi</taxon>
        <taxon>Dikarya</taxon>
        <taxon>Ascomycota</taxon>
        <taxon>Pezizomycotina</taxon>
        <taxon>Eurotiomycetes</taxon>
        <taxon>Eurotiomycetidae</taxon>
        <taxon>Onygenales</taxon>
        <taxon>Ajellomycetaceae</taxon>
        <taxon>Histoplasma</taxon>
    </lineage>
</organism>
<proteinExistence type="predicted"/>
<gene>
    <name evidence="2" type="ORF">I7I52_01948</name>
</gene>
<evidence type="ECO:0000313" key="3">
    <source>
        <dbReference type="Proteomes" id="UP000670092"/>
    </source>
</evidence>